<keyword evidence="6 8" id="KW-0408">Iron</keyword>
<dbReference type="EMBL" id="QZWG01000009">
    <property type="protein sequence ID" value="RZB94251.1"/>
    <property type="molecule type" value="Genomic_DNA"/>
</dbReference>
<comment type="caution">
    <text evidence="11">The sequence shown here is derived from an EMBL/GenBank/DDBJ whole genome shotgun (WGS) entry which is preliminary data.</text>
</comment>
<organism evidence="11 12">
    <name type="scientific">Glycine soja</name>
    <name type="common">Wild soybean</name>
    <dbReference type="NCBI Taxonomy" id="3848"/>
    <lineage>
        <taxon>Eukaryota</taxon>
        <taxon>Viridiplantae</taxon>
        <taxon>Streptophyta</taxon>
        <taxon>Embryophyta</taxon>
        <taxon>Tracheophyta</taxon>
        <taxon>Spermatophyta</taxon>
        <taxon>Magnoliopsida</taxon>
        <taxon>eudicotyledons</taxon>
        <taxon>Gunneridae</taxon>
        <taxon>Pentapetalae</taxon>
        <taxon>rosids</taxon>
        <taxon>fabids</taxon>
        <taxon>Fabales</taxon>
        <taxon>Fabaceae</taxon>
        <taxon>Papilionoideae</taxon>
        <taxon>50 kb inversion clade</taxon>
        <taxon>NPAAA clade</taxon>
        <taxon>indigoferoid/millettioid clade</taxon>
        <taxon>Phaseoleae</taxon>
        <taxon>Glycine</taxon>
        <taxon>Glycine subgen. Soja</taxon>
    </lineage>
</organism>
<keyword evidence="10" id="KW-0812">Transmembrane</keyword>
<evidence type="ECO:0000313" key="12">
    <source>
        <dbReference type="Proteomes" id="UP000289340"/>
    </source>
</evidence>
<feature type="binding site" description="axial binding residue" evidence="8">
    <location>
        <position position="452"/>
    </location>
    <ligand>
        <name>heme</name>
        <dbReference type="ChEBI" id="CHEBI:30413"/>
    </ligand>
    <ligandPart>
        <name>Fe</name>
        <dbReference type="ChEBI" id="CHEBI:18248"/>
    </ligandPart>
</feature>
<proteinExistence type="inferred from homology"/>
<dbReference type="CDD" id="cd11072">
    <property type="entry name" value="CYP71-like"/>
    <property type="match status" value="1"/>
</dbReference>
<keyword evidence="7 9" id="KW-0503">Monooxygenase</keyword>
<evidence type="ECO:0000256" key="9">
    <source>
        <dbReference type="RuleBase" id="RU000461"/>
    </source>
</evidence>
<keyword evidence="3 8" id="KW-0349">Heme</keyword>
<dbReference type="PANTHER" id="PTHR47955">
    <property type="entry name" value="CYTOCHROME P450 FAMILY 71 PROTEIN"/>
    <property type="match status" value="1"/>
</dbReference>
<dbReference type="InterPro" id="IPR036396">
    <property type="entry name" value="Cyt_P450_sf"/>
</dbReference>
<dbReference type="InterPro" id="IPR001128">
    <property type="entry name" value="Cyt_P450"/>
</dbReference>
<dbReference type="GO" id="GO:0004497">
    <property type="term" value="F:monooxygenase activity"/>
    <property type="evidence" value="ECO:0007669"/>
    <property type="project" value="UniProtKB-KW"/>
</dbReference>
<evidence type="ECO:0000256" key="2">
    <source>
        <dbReference type="ARBA" id="ARBA00010617"/>
    </source>
</evidence>
<dbReference type="InterPro" id="IPR017972">
    <property type="entry name" value="Cyt_P450_CS"/>
</dbReference>
<dbReference type="FunFam" id="1.10.630.10:FF:000008">
    <property type="entry name" value="Cytochrome P450 71D8"/>
    <property type="match status" value="1"/>
</dbReference>
<sequence length="519" mass="59134">LYYWLISSPRLQKMTNIVAIISFSLILIVVLMKIVRNHKKTKPTPNVPPGPWKLPVIGNVHQIITSAPHRKLRDLAKIYGPLMHLQLGEVTTIIVSSPECAKEIMKTHDVIFASRPRGVVTNILSYESTGVASAPFGNYWRVLRKMCTIELLSQKRVDSFQPIREEELTTLIKMFDSQKGSPINLTQVVLSSIYSIISRAAFGKKCKGQEEFISLVKEGLTILGDFFPSSRWLLLVTDLRPQLDRLHAQVDQILENIIIEHKEAKSKVREGQDEEKEDLVDILLKLQDGDDSNKDFFLTNDNIKATILEIFSAGGEPSAITIDWAMSEMARDPRVMKKAQDEVRMVFNMKGRVDETCINELKYLKSVVKETLRLHPPGPLLLPRESTQECKIHGYDIPIKSKVIVNAWAIGRDPNYWNEPERFYPERFIDISIDYKGNNFEYIPFGAGRRICPGSTFGLVNVEMALALFLYHFDWKLPNGIQNEDLDMTEEFKVTIRRKNDLCLIPVSPPCSVVAMYSS</sequence>
<evidence type="ECO:0000313" key="11">
    <source>
        <dbReference type="EMBL" id="RZB94251.1"/>
    </source>
</evidence>
<accession>A0A445J769</accession>
<dbReference type="InterPro" id="IPR002401">
    <property type="entry name" value="Cyt_P450_E_grp-I"/>
</dbReference>
<dbReference type="GO" id="GO:0020037">
    <property type="term" value="F:heme binding"/>
    <property type="evidence" value="ECO:0007669"/>
    <property type="project" value="InterPro"/>
</dbReference>
<feature type="non-terminal residue" evidence="11">
    <location>
        <position position="1"/>
    </location>
</feature>
<dbReference type="PRINTS" id="PR00385">
    <property type="entry name" value="P450"/>
</dbReference>
<evidence type="ECO:0000256" key="1">
    <source>
        <dbReference type="ARBA" id="ARBA00001971"/>
    </source>
</evidence>
<evidence type="ECO:0000256" key="7">
    <source>
        <dbReference type="ARBA" id="ARBA00023033"/>
    </source>
</evidence>
<dbReference type="PRINTS" id="PR00463">
    <property type="entry name" value="EP450I"/>
</dbReference>
<keyword evidence="10" id="KW-0472">Membrane</keyword>
<protein>
    <submittedName>
        <fullName evidence="11">Cytochrome P450 71D11</fullName>
    </submittedName>
</protein>
<dbReference type="Gene3D" id="1.10.630.10">
    <property type="entry name" value="Cytochrome P450"/>
    <property type="match status" value="1"/>
</dbReference>
<evidence type="ECO:0000256" key="6">
    <source>
        <dbReference type="ARBA" id="ARBA00023004"/>
    </source>
</evidence>
<evidence type="ECO:0000256" key="8">
    <source>
        <dbReference type="PIRSR" id="PIRSR602401-1"/>
    </source>
</evidence>
<dbReference type="PROSITE" id="PS00086">
    <property type="entry name" value="CYTOCHROME_P450"/>
    <property type="match status" value="1"/>
</dbReference>
<evidence type="ECO:0000256" key="4">
    <source>
        <dbReference type="ARBA" id="ARBA00022723"/>
    </source>
</evidence>
<reference evidence="11 12" key="1">
    <citation type="submission" date="2018-09" db="EMBL/GenBank/DDBJ databases">
        <title>A high-quality reference genome of wild soybean provides a powerful tool to mine soybean genomes.</title>
        <authorList>
            <person name="Xie M."/>
            <person name="Chung C.Y.L."/>
            <person name="Li M.-W."/>
            <person name="Wong F.-L."/>
            <person name="Chan T.-F."/>
            <person name="Lam H.-M."/>
        </authorList>
    </citation>
    <scope>NUCLEOTIDE SEQUENCE [LARGE SCALE GENOMIC DNA]</scope>
    <source>
        <strain evidence="12">cv. W05</strain>
        <tissue evidence="11">Hypocotyl of etiolated seedlings</tissue>
    </source>
</reference>
<gene>
    <name evidence="11" type="ORF">D0Y65_025486</name>
</gene>
<dbReference type="Pfam" id="PF00067">
    <property type="entry name" value="p450"/>
    <property type="match status" value="1"/>
</dbReference>
<comment type="cofactor">
    <cofactor evidence="1 8">
        <name>heme</name>
        <dbReference type="ChEBI" id="CHEBI:30413"/>
    </cofactor>
</comment>
<evidence type="ECO:0000256" key="3">
    <source>
        <dbReference type="ARBA" id="ARBA00022617"/>
    </source>
</evidence>
<dbReference type="AlphaFoldDB" id="A0A445J769"/>
<evidence type="ECO:0000256" key="10">
    <source>
        <dbReference type="SAM" id="Phobius"/>
    </source>
</evidence>
<evidence type="ECO:0000256" key="5">
    <source>
        <dbReference type="ARBA" id="ARBA00023002"/>
    </source>
</evidence>
<dbReference type="SUPFAM" id="SSF48264">
    <property type="entry name" value="Cytochrome P450"/>
    <property type="match status" value="1"/>
</dbReference>
<keyword evidence="4 8" id="KW-0479">Metal-binding</keyword>
<dbReference type="GO" id="GO:0016705">
    <property type="term" value="F:oxidoreductase activity, acting on paired donors, with incorporation or reduction of molecular oxygen"/>
    <property type="evidence" value="ECO:0007669"/>
    <property type="project" value="InterPro"/>
</dbReference>
<keyword evidence="5 9" id="KW-0560">Oxidoreductase</keyword>
<feature type="transmembrane region" description="Helical" evidence="10">
    <location>
        <begin position="14"/>
        <end position="35"/>
    </location>
</feature>
<keyword evidence="12" id="KW-1185">Reference proteome</keyword>
<keyword evidence="10" id="KW-1133">Transmembrane helix</keyword>
<name>A0A445J769_GLYSO</name>
<comment type="similarity">
    <text evidence="2 9">Belongs to the cytochrome P450 family.</text>
</comment>
<dbReference type="PANTHER" id="PTHR47955:SF8">
    <property type="entry name" value="CYTOCHROME P450 71D11-LIKE"/>
    <property type="match status" value="1"/>
</dbReference>
<dbReference type="Proteomes" id="UP000289340">
    <property type="component" value="Chromosome 9"/>
</dbReference>
<dbReference type="GO" id="GO:0005506">
    <property type="term" value="F:iron ion binding"/>
    <property type="evidence" value="ECO:0007669"/>
    <property type="project" value="InterPro"/>
</dbReference>